<feature type="region of interest" description="Disordered" evidence="1">
    <location>
        <begin position="129"/>
        <end position="150"/>
    </location>
</feature>
<evidence type="ECO:0000256" key="1">
    <source>
        <dbReference type="SAM" id="MobiDB-lite"/>
    </source>
</evidence>
<feature type="compositionally biased region" description="Polar residues" evidence="1">
    <location>
        <begin position="131"/>
        <end position="141"/>
    </location>
</feature>
<dbReference type="Proteomes" id="UP000321393">
    <property type="component" value="Unassembled WGS sequence"/>
</dbReference>
<organism evidence="2 3">
    <name type="scientific">Cucumis melo var. makuwa</name>
    <name type="common">Oriental melon</name>
    <dbReference type="NCBI Taxonomy" id="1194695"/>
    <lineage>
        <taxon>Eukaryota</taxon>
        <taxon>Viridiplantae</taxon>
        <taxon>Streptophyta</taxon>
        <taxon>Embryophyta</taxon>
        <taxon>Tracheophyta</taxon>
        <taxon>Spermatophyta</taxon>
        <taxon>Magnoliopsida</taxon>
        <taxon>eudicotyledons</taxon>
        <taxon>Gunneridae</taxon>
        <taxon>Pentapetalae</taxon>
        <taxon>rosids</taxon>
        <taxon>fabids</taxon>
        <taxon>Cucurbitales</taxon>
        <taxon>Cucurbitaceae</taxon>
        <taxon>Benincaseae</taxon>
        <taxon>Cucumis</taxon>
    </lineage>
</organism>
<gene>
    <name evidence="2" type="ORF">E6C27_scaffold129G00110</name>
</gene>
<evidence type="ECO:0000313" key="3">
    <source>
        <dbReference type="Proteomes" id="UP000321393"/>
    </source>
</evidence>
<accession>A0A5A7TLA6</accession>
<proteinExistence type="predicted"/>
<name>A0A5A7TLA6_CUCMM</name>
<protein>
    <submittedName>
        <fullName evidence="2">Uncharacterized protein</fullName>
    </submittedName>
</protein>
<sequence>MEGPINNDSKSNCPKAQAEILLVRVMVEACLTVRPTGRTETKVSHSDLGVPCGRALAQQIKEVIKDLIHSGTDAPTYLLLNRYGPIPLKDLLLPLMFGIRTRPFESKIYHIHEPPPMMRSSSFRVLAPVRDSTSTTSNTTAPKEDSATRQGKIGFRVTTLSADYSTADSYSNILEVEGHRFTN</sequence>
<evidence type="ECO:0000313" key="2">
    <source>
        <dbReference type="EMBL" id="KAA0042225.1"/>
    </source>
</evidence>
<dbReference type="AlphaFoldDB" id="A0A5A7TLA6"/>
<dbReference type="AntiFam" id="ANF00275">
    <property type="entry name" value="Spurious translation from rRNA (DUF6467)"/>
</dbReference>
<comment type="caution">
    <text evidence="2">The sequence shown here is derived from an EMBL/GenBank/DDBJ whole genome shotgun (WGS) entry which is preliminary data.</text>
</comment>
<dbReference type="EMBL" id="SSTE01016217">
    <property type="protein sequence ID" value="KAA0042225.1"/>
    <property type="molecule type" value="Genomic_DNA"/>
</dbReference>
<reference evidence="2 3" key="1">
    <citation type="submission" date="2019-08" db="EMBL/GenBank/DDBJ databases">
        <title>Draft genome sequences of two oriental melons (Cucumis melo L. var makuwa).</title>
        <authorList>
            <person name="Kwon S.-Y."/>
        </authorList>
    </citation>
    <scope>NUCLEOTIDE SEQUENCE [LARGE SCALE GENOMIC DNA]</scope>
    <source>
        <strain evidence="3">cv. SW 3</strain>
        <tissue evidence="2">Leaf</tissue>
    </source>
</reference>